<dbReference type="EMBL" id="BTGU01000108">
    <property type="protein sequence ID" value="GMN61190.1"/>
    <property type="molecule type" value="Genomic_DNA"/>
</dbReference>
<evidence type="ECO:0000313" key="2">
    <source>
        <dbReference type="Proteomes" id="UP001187192"/>
    </source>
</evidence>
<keyword evidence="2" id="KW-1185">Reference proteome</keyword>
<organism evidence="1 2">
    <name type="scientific">Ficus carica</name>
    <name type="common">Common fig</name>
    <dbReference type="NCBI Taxonomy" id="3494"/>
    <lineage>
        <taxon>Eukaryota</taxon>
        <taxon>Viridiplantae</taxon>
        <taxon>Streptophyta</taxon>
        <taxon>Embryophyta</taxon>
        <taxon>Tracheophyta</taxon>
        <taxon>Spermatophyta</taxon>
        <taxon>Magnoliopsida</taxon>
        <taxon>eudicotyledons</taxon>
        <taxon>Gunneridae</taxon>
        <taxon>Pentapetalae</taxon>
        <taxon>rosids</taxon>
        <taxon>fabids</taxon>
        <taxon>Rosales</taxon>
        <taxon>Moraceae</taxon>
        <taxon>Ficeae</taxon>
        <taxon>Ficus</taxon>
    </lineage>
</organism>
<comment type="caution">
    <text evidence="1">The sequence shown here is derived from an EMBL/GenBank/DDBJ whole genome shotgun (WGS) entry which is preliminary data.</text>
</comment>
<protein>
    <submittedName>
        <fullName evidence="1">Uncharacterized protein</fullName>
    </submittedName>
</protein>
<name>A0AA88J3J5_FICCA</name>
<gene>
    <name evidence="1" type="ORF">TIFTF001_030280</name>
</gene>
<evidence type="ECO:0000313" key="1">
    <source>
        <dbReference type="EMBL" id="GMN61190.1"/>
    </source>
</evidence>
<proteinExistence type="predicted"/>
<accession>A0AA88J3J5</accession>
<reference evidence="1" key="1">
    <citation type="submission" date="2023-07" db="EMBL/GenBank/DDBJ databases">
        <title>draft genome sequence of fig (Ficus carica).</title>
        <authorList>
            <person name="Takahashi T."/>
            <person name="Nishimura K."/>
        </authorList>
    </citation>
    <scope>NUCLEOTIDE SEQUENCE</scope>
</reference>
<sequence length="127" mass="14403">MNYVHRMWIAASVAVVQGHTDQGKWKSGRRSLQLDRRRFSGGESTALRPLAGAIGTGLFGLKKEIAGYRESPMGTIAGLWEVQGAPMSTRRRECWVDSWLTEFRTDEWNVELWRIDCEKGDLDCGWG</sequence>
<dbReference type="Proteomes" id="UP001187192">
    <property type="component" value="Unassembled WGS sequence"/>
</dbReference>
<dbReference type="AlphaFoldDB" id="A0AA88J3J5"/>